<organism evidence="1 2">
    <name type="scientific">Populus trichocarpa</name>
    <name type="common">Western balsam poplar</name>
    <name type="synonym">Populus balsamifera subsp. trichocarpa</name>
    <dbReference type="NCBI Taxonomy" id="3694"/>
    <lineage>
        <taxon>Eukaryota</taxon>
        <taxon>Viridiplantae</taxon>
        <taxon>Streptophyta</taxon>
        <taxon>Embryophyta</taxon>
        <taxon>Tracheophyta</taxon>
        <taxon>Spermatophyta</taxon>
        <taxon>Magnoliopsida</taxon>
        <taxon>eudicotyledons</taxon>
        <taxon>Gunneridae</taxon>
        <taxon>Pentapetalae</taxon>
        <taxon>rosids</taxon>
        <taxon>fabids</taxon>
        <taxon>Malpighiales</taxon>
        <taxon>Salicaceae</taxon>
        <taxon>Saliceae</taxon>
        <taxon>Populus</taxon>
    </lineage>
</organism>
<gene>
    <name evidence="1" type="ORF">POPTR_001G005800</name>
</gene>
<dbReference type="EMBL" id="CM009290">
    <property type="protein sequence ID" value="PNT51981.2"/>
    <property type="molecule type" value="Genomic_DNA"/>
</dbReference>
<evidence type="ECO:0000313" key="1">
    <source>
        <dbReference type="EMBL" id="PNT51981.2"/>
    </source>
</evidence>
<dbReference type="AlphaFoldDB" id="A0A2K2BQC8"/>
<protein>
    <submittedName>
        <fullName evidence="1">Uncharacterized protein</fullName>
    </submittedName>
</protein>
<reference evidence="1 2" key="1">
    <citation type="journal article" date="2006" name="Science">
        <title>The genome of black cottonwood, Populus trichocarpa (Torr. &amp; Gray).</title>
        <authorList>
            <person name="Tuskan G.A."/>
            <person name="Difazio S."/>
            <person name="Jansson S."/>
            <person name="Bohlmann J."/>
            <person name="Grigoriev I."/>
            <person name="Hellsten U."/>
            <person name="Putnam N."/>
            <person name="Ralph S."/>
            <person name="Rombauts S."/>
            <person name="Salamov A."/>
            <person name="Schein J."/>
            <person name="Sterck L."/>
            <person name="Aerts A."/>
            <person name="Bhalerao R.R."/>
            <person name="Bhalerao R.P."/>
            <person name="Blaudez D."/>
            <person name="Boerjan W."/>
            <person name="Brun A."/>
            <person name="Brunner A."/>
            <person name="Busov V."/>
            <person name="Campbell M."/>
            <person name="Carlson J."/>
            <person name="Chalot M."/>
            <person name="Chapman J."/>
            <person name="Chen G.L."/>
            <person name="Cooper D."/>
            <person name="Coutinho P.M."/>
            <person name="Couturier J."/>
            <person name="Covert S."/>
            <person name="Cronk Q."/>
            <person name="Cunningham R."/>
            <person name="Davis J."/>
            <person name="Degroeve S."/>
            <person name="Dejardin A."/>
            <person name="Depamphilis C."/>
            <person name="Detter J."/>
            <person name="Dirks B."/>
            <person name="Dubchak I."/>
            <person name="Duplessis S."/>
            <person name="Ehlting J."/>
            <person name="Ellis B."/>
            <person name="Gendler K."/>
            <person name="Goodstein D."/>
            <person name="Gribskov M."/>
            <person name="Grimwood J."/>
            <person name="Groover A."/>
            <person name="Gunter L."/>
            <person name="Hamberger B."/>
            <person name="Heinze B."/>
            <person name="Helariutta Y."/>
            <person name="Henrissat B."/>
            <person name="Holligan D."/>
            <person name="Holt R."/>
            <person name="Huang W."/>
            <person name="Islam-Faridi N."/>
            <person name="Jones S."/>
            <person name="Jones-Rhoades M."/>
            <person name="Jorgensen R."/>
            <person name="Joshi C."/>
            <person name="Kangasjarvi J."/>
            <person name="Karlsson J."/>
            <person name="Kelleher C."/>
            <person name="Kirkpatrick R."/>
            <person name="Kirst M."/>
            <person name="Kohler A."/>
            <person name="Kalluri U."/>
            <person name="Larimer F."/>
            <person name="Leebens-Mack J."/>
            <person name="Leple J.C."/>
            <person name="Locascio P."/>
            <person name="Lou Y."/>
            <person name="Lucas S."/>
            <person name="Martin F."/>
            <person name="Montanini B."/>
            <person name="Napoli C."/>
            <person name="Nelson D.R."/>
            <person name="Nelson C."/>
            <person name="Nieminen K."/>
            <person name="Nilsson O."/>
            <person name="Pereda V."/>
            <person name="Peter G."/>
            <person name="Philippe R."/>
            <person name="Pilate G."/>
            <person name="Poliakov A."/>
            <person name="Razumovskaya J."/>
            <person name="Richardson P."/>
            <person name="Rinaldi C."/>
            <person name="Ritland K."/>
            <person name="Rouze P."/>
            <person name="Ryaboy D."/>
            <person name="Schmutz J."/>
            <person name="Schrader J."/>
            <person name="Segerman B."/>
            <person name="Shin H."/>
            <person name="Siddiqui A."/>
            <person name="Sterky F."/>
            <person name="Terry A."/>
            <person name="Tsai C.J."/>
            <person name="Uberbacher E."/>
            <person name="Unneberg P."/>
            <person name="Vahala J."/>
            <person name="Wall K."/>
            <person name="Wessler S."/>
            <person name="Yang G."/>
            <person name="Yin T."/>
            <person name="Douglas C."/>
            <person name="Marra M."/>
            <person name="Sandberg G."/>
            <person name="Van de Peer Y."/>
            <person name="Rokhsar D."/>
        </authorList>
    </citation>
    <scope>NUCLEOTIDE SEQUENCE [LARGE SCALE GENOMIC DNA]</scope>
    <source>
        <strain evidence="2">cv. Nisqually</strain>
    </source>
</reference>
<name>A0A2K2BQC8_POPTR</name>
<keyword evidence="2" id="KW-1185">Reference proteome</keyword>
<sequence length="96" mass="10287">MDFSFGTKPRPGFRSVFSSYAGAQVQGFWPSQLAKGLFCANKVWCPSGWIQKISVASPAIPGINVAAAKQKASIDAAKGINEDLKGVKEQKNKAKE</sequence>
<accession>A0A2K2BQC8</accession>
<dbReference type="InParanoid" id="A0A2K2BQC8"/>
<proteinExistence type="predicted"/>
<dbReference type="Proteomes" id="UP000006729">
    <property type="component" value="Chromosome 1"/>
</dbReference>
<evidence type="ECO:0000313" key="2">
    <source>
        <dbReference type="Proteomes" id="UP000006729"/>
    </source>
</evidence>